<proteinExistence type="predicted"/>
<gene>
    <name evidence="2" type="ORF">QE152_g38504</name>
</gene>
<protein>
    <submittedName>
        <fullName evidence="2">Uncharacterized protein</fullName>
    </submittedName>
</protein>
<feature type="compositionally biased region" description="Low complexity" evidence="1">
    <location>
        <begin position="13"/>
        <end position="24"/>
    </location>
</feature>
<dbReference type="EMBL" id="JASPKY010000836">
    <property type="protein sequence ID" value="KAK9681188.1"/>
    <property type="molecule type" value="Genomic_DNA"/>
</dbReference>
<comment type="caution">
    <text evidence="2">The sequence shown here is derived from an EMBL/GenBank/DDBJ whole genome shotgun (WGS) entry which is preliminary data.</text>
</comment>
<evidence type="ECO:0000256" key="1">
    <source>
        <dbReference type="SAM" id="MobiDB-lite"/>
    </source>
</evidence>
<name>A0AAW1HX96_POPJA</name>
<sequence>MERRVSDERADVTRTPTSLSPTSSECYRSSRSRFVDGGSGRVECARFRDLEAVPTSMQRRRHPRRRIAALYCLGKFLPGGVYRLQVGFRLFCVSSIVCKNDAENGVNSGKG</sequence>
<keyword evidence="3" id="KW-1185">Reference proteome</keyword>
<organism evidence="2 3">
    <name type="scientific">Popillia japonica</name>
    <name type="common">Japanese beetle</name>
    <dbReference type="NCBI Taxonomy" id="7064"/>
    <lineage>
        <taxon>Eukaryota</taxon>
        <taxon>Metazoa</taxon>
        <taxon>Ecdysozoa</taxon>
        <taxon>Arthropoda</taxon>
        <taxon>Hexapoda</taxon>
        <taxon>Insecta</taxon>
        <taxon>Pterygota</taxon>
        <taxon>Neoptera</taxon>
        <taxon>Endopterygota</taxon>
        <taxon>Coleoptera</taxon>
        <taxon>Polyphaga</taxon>
        <taxon>Scarabaeiformia</taxon>
        <taxon>Scarabaeidae</taxon>
        <taxon>Rutelinae</taxon>
        <taxon>Popillia</taxon>
    </lineage>
</organism>
<dbReference type="Proteomes" id="UP001458880">
    <property type="component" value="Unassembled WGS sequence"/>
</dbReference>
<dbReference type="AlphaFoldDB" id="A0AAW1HX96"/>
<feature type="region of interest" description="Disordered" evidence="1">
    <location>
        <begin position="1"/>
        <end position="25"/>
    </location>
</feature>
<evidence type="ECO:0000313" key="3">
    <source>
        <dbReference type="Proteomes" id="UP001458880"/>
    </source>
</evidence>
<reference evidence="2 3" key="1">
    <citation type="journal article" date="2024" name="BMC Genomics">
        <title>De novo assembly and annotation of Popillia japonica's genome with initial clues to its potential as an invasive pest.</title>
        <authorList>
            <person name="Cucini C."/>
            <person name="Boschi S."/>
            <person name="Funari R."/>
            <person name="Cardaioli E."/>
            <person name="Iannotti N."/>
            <person name="Marturano G."/>
            <person name="Paoli F."/>
            <person name="Bruttini M."/>
            <person name="Carapelli A."/>
            <person name="Frati F."/>
            <person name="Nardi F."/>
        </authorList>
    </citation>
    <scope>NUCLEOTIDE SEQUENCE [LARGE SCALE GENOMIC DNA]</scope>
    <source>
        <strain evidence="2">DMR45628</strain>
    </source>
</reference>
<accession>A0AAW1HX96</accession>
<feature type="compositionally biased region" description="Basic and acidic residues" evidence="1">
    <location>
        <begin position="1"/>
        <end position="12"/>
    </location>
</feature>
<evidence type="ECO:0000313" key="2">
    <source>
        <dbReference type="EMBL" id="KAK9681188.1"/>
    </source>
</evidence>